<feature type="chain" id="PRO_5045490441" evidence="4">
    <location>
        <begin position="27"/>
        <end position="426"/>
    </location>
</feature>
<keyword evidence="6" id="KW-1185">Reference proteome</keyword>
<gene>
    <name evidence="5" type="ORF">VA596_44205</name>
</gene>
<accession>A0ABU5RJZ7</accession>
<keyword evidence="3" id="KW-1133">Transmembrane helix</keyword>
<dbReference type="Gene3D" id="3.40.50.1820">
    <property type="entry name" value="alpha/beta hydrolase"/>
    <property type="match status" value="1"/>
</dbReference>
<keyword evidence="2 5" id="KW-0378">Hydrolase</keyword>
<dbReference type="Proteomes" id="UP001304298">
    <property type="component" value="Unassembled WGS sequence"/>
</dbReference>
<dbReference type="InterPro" id="IPR029058">
    <property type="entry name" value="AB_hydrolase_fold"/>
</dbReference>
<protein>
    <submittedName>
        <fullName evidence="5">Alpha/beta hydrolase</fullName>
    </submittedName>
</protein>
<keyword evidence="3" id="KW-0812">Transmembrane</keyword>
<sequence>MLPWGKSRLAAAILVLCAVTPGTASAQPPNDITFTGAGGIPLHATVFRPAGTPKSAIVLQGGSDWQVRADLRVQAEMFTSLGVTTLVYDRRTIGYSKTSRDYGMLADDLVAAVGALRAQPGVDPADVGVWGVSEGGWVAPLAATRSAAVAYVITEGSAGMGGARQTSWYWGNVLRHQGISGSLLRTLPVQGTRFAVGAGLFPEAYYDPVPVLERLKQPMLALWGDLDISHAPVESSRIFADALRANPDHTIRFVPGGGPDLYATTDAGFNRLPRVVPGYPAAVAAWLADRRGVHVETPSFTQRPTEPLAPLAWWESAWAQGIVLLVLLAGFVVALVRRARWLGGLGLATVAGFLGLFGWAQASGMKDFGPVLLGRPLPWLVLQALAVATVVVFGFTVAKPDGRRVLPVAAGLVFLPWAFYWGLLLP</sequence>
<dbReference type="GO" id="GO:0016787">
    <property type="term" value="F:hydrolase activity"/>
    <property type="evidence" value="ECO:0007669"/>
    <property type="project" value="UniProtKB-KW"/>
</dbReference>
<dbReference type="PANTHER" id="PTHR22946">
    <property type="entry name" value="DIENELACTONE HYDROLASE DOMAIN-CONTAINING PROTEIN-RELATED"/>
    <property type="match status" value="1"/>
</dbReference>
<keyword evidence="3" id="KW-0472">Membrane</keyword>
<feature type="transmembrane region" description="Helical" evidence="3">
    <location>
        <begin position="317"/>
        <end position="336"/>
    </location>
</feature>
<evidence type="ECO:0000313" key="5">
    <source>
        <dbReference type="EMBL" id="MEA5366598.1"/>
    </source>
</evidence>
<dbReference type="RefSeq" id="WP_323335937.1">
    <property type="nucleotide sequence ID" value="NZ_JAYFSI010000016.1"/>
</dbReference>
<keyword evidence="4" id="KW-0732">Signal</keyword>
<dbReference type="EMBL" id="JAYFSI010000016">
    <property type="protein sequence ID" value="MEA5366598.1"/>
    <property type="molecule type" value="Genomic_DNA"/>
</dbReference>
<evidence type="ECO:0000256" key="2">
    <source>
        <dbReference type="ARBA" id="ARBA00022801"/>
    </source>
</evidence>
<name>A0ABU5RJZ7_9PSEU</name>
<proteinExistence type="inferred from homology"/>
<dbReference type="InterPro" id="IPR002471">
    <property type="entry name" value="Pept_S9_AS"/>
</dbReference>
<dbReference type="InterPro" id="IPR050261">
    <property type="entry name" value="FrsA_esterase"/>
</dbReference>
<reference evidence="5 6" key="1">
    <citation type="submission" date="2023-12" db="EMBL/GenBank/DDBJ databases">
        <title>Amycolatopsis sp. V23-08.</title>
        <authorList>
            <person name="Somphong A."/>
        </authorList>
    </citation>
    <scope>NUCLEOTIDE SEQUENCE [LARGE SCALE GENOMIC DNA]</scope>
    <source>
        <strain evidence="5 6">V23-08</strain>
    </source>
</reference>
<evidence type="ECO:0000256" key="3">
    <source>
        <dbReference type="SAM" id="Phobius"/>
    </source>
</evidence>
<evidence type="ECO:0000256" key="4">
    <source>
        <dbReference type="SAM" id="SignalP"/>
    </source>
</evidence>
<evidence type="ECO:0000313" key="6">
    <source>
        <dbReference type="Proteomes" id="UP001304298"/>
    </source>
</evidence>
<comment type="similarity">
    <text evidence="1">Belongs to the AB hydrolase superfamily.</text>
</comment>
<feature type="transmembrane region" description="Helical" evidence="3">
    <location>
        <begin position="341"/>
        <end position="360"/>
    </location>
</feature>
<dbReference type="PROSITE" id="PS00708">
    <property type="entry name" value="PRO_ENDOPEP_SER"/>
    <property type="match status" value="1"/>
</dbReference>
<comment type="caution">
    <text evidence="5">The sequence shown here is derived from an EMBL/GenBank/DDBJ whole genome shotgun (WGS) entry which is preliminary data.</text>
</comment>
<organism evidence="5 6">
    <name type="scientific">Amycolatopsis heterodermiae</name>
    <dbReference type="NCBI Taxonomy" id="3110235"/>
    <lineage>
        <taxon>Bacteria</taxon>
        <taxon>Bacillati</taxon>
        <taxon>Actinomycetota</taxon>
        <taxon>Actinomycetes</taxon>
        <taxon>Pseudonocardiales</taxon>
        <taxon>Pseudonocardiaceae</taxon>
        <taxon>Amycolatopsis</taxon>
    </lineage>
</organism>
<feature type="transmembrane region" description="Helical" evidence="3">
    <location>
        <begin position="380"/>
        <end position="398"/>
    </location>
</feature>
<evidence type="ECO:0000256" key="1">
    <source>
        <dbReference type="ARBA" id="ARBA00008645"/>
    </source>
</evidence>
<dbReference type="PANTHER" id="PTHR22946:SF9">
    <property type="entry name" value="POLYKETIDE TRANSFERASE AF380"/>
    <property type="match status" value="1"/>
</dbReference>
<dbReference type="SUPFAM" id="SSF53474">
    <property type="entry name" value="alpha/beta-Hydrolases"/>
    <property type="match status" value="1"/>
</dbReference>
<feature type="signal peptide" evidence="4">
    <location>
        <begin position="1"/>
        <end position="26"/>
    </location>
</feature>
<feature type="transmembrane region" description="Helical" evidence="3">
    <location>
        <begin position="405"/>
        <end position="423"/>
    </location>
</feature>